<evidence type="ECO:0000313" key="3">
    <source>
        <dbReference type="Proteomes" id="UP000622547"/>
    </source>
</evidence>
<evidence type="ECO:0000256" key="1">
    <source>
        <dbReference type="SAM" id="Phobius"/>
    </source>
</evidence>
<keyword evidence="1" id="KW-1133">Transmembrane helix</keyword>
<feature type="transmembrane region" description="Helical" evidence="1">
    <location>
        <begin position="83"/>
        <end position="101"/>
    </location>
</feature>
<protein>
    <recommendedName>
        <fullName evidence="4">DUF4386 family protein</fullName>
    </recommendedName>
</protein>
<feature type="transmembrane region" description="Helical" evidence="1">
    <location>
        <begin position="136"/>
        <end position="156"/>
    </location>
</feature>
<evidence type="ECO:0008006" key="4">
    <source>
        <dbReference type="Google" id="ProtNLM"/>
    </source>
</evidence>
<feature type="transmembrane region" description="Helical" evidence="1">
    <location>
        <begin position="12"/>
        <end position="30"/>
    </location>
</feature>
<sequence length="217" mass="22310">MSTSPEDFRRRFAGICLIAGPVAMTAAMALKTVSGGDSHAILTEVAADPSRFRLSILLQLVAALLMVAGLAGLPRLFPGRGAVLGHLGIALLWLNVLGNLGDAANGSLLSGLAAGGVTDQKVAIADAVAGEPVFTVIQLMVLIGLLGFVLLAVALFRARTVHWAVPALLLATLVSFFVPITEAVGGILLVLAYGSVGARFLRPESAVEPALEPAVDR</sequence>
<keyword evidence="1" id="KW-0472">Membrane</keyword>
<proteinExistence type="predicted"/>
<dbReference type="Proteomes" id="UP000622547">
    <property type="component" value="Unassembled WGS sequence"/>
</dbReference>
<name>A0A8J3US21_9ACTN</name>
<keyword evidence="1" id="KW-0812">Transmembrane</keyword>
<comment type="caution">
    <text evidence="2">The sequence shown here is derived from an EMBL/GenBank/DDBJ whole genome shotgun (WGS) entry which is preliminary data.</text>
</comment>
<gene>
    <name evidence="2" type="ORF">Pph01_85630</name>
</gene>
<dbReference type="RefSeq" id="WP_204078923.1">
    <property type="nucleotide sequence ID" value="NZ_BAABHI010000010.1"/>
</dbReference>
<keyword evidence="3" id="KW-1185">Reference proteome</keyword>
<dbReference type="EMBL" id="BOOP01000069">
    <property type="protein sequence ID" value="GII43560.1"/>
    <property type="molecule type" value="Genomic_DNA"/>
</dbReference>
<feature type="transmembrane region" description="Helical" evidence="1">
    <location>
        <begin position="50"/>
        <end position="71"/>
    </location>
</feature>
<reference evidence="2 3" key="1">
    <citation type="submission" date="2021-01" db="EMBL/GenBank/DDBJ databases">
        <title>Whole genome shotgun sequence of Planotetraspora phitsanulokensis NBRC 104273.</title>
        <authorList>
            <person name="Komaki H."/>
            <person name="Tamura T."/>
        </authorList>
    </citation>
    <scope>NUCLEOTIDE SEQUENCE [LARGE SCALE GENOMIC DNA]</scope>
    <source>
        <strain evidence="2 3">NBRC 104273</strain>
    </source>
</reference>
<feature type="transmembrane region" description="Helical" evidence="1">
    <location>
        <begin position="168"/>
        <end position="193"/>
    </location>
</feature>
<organism evidence="2 3">
    <name type="scientific">Planotetraspora phitsanulokensis</name>
    <dbReference type="NCBI Taxonomy" id="575192"/>
    <lineage>
        <taxon>Bacteria</taxon>
        <taxon>Bacillati</taxon>
        <taxon>Actinomycetota</taxon>
        <taxon>Actinomycetes</taxon>
        <taxon>Streptosporangiales</taxon>
        <taxon>Streptosporangiaceae</taxon>
        <taxon>Planotetraspora</taxon>
    </lineage>
</organism>
<accession>A0A8J3US21</accession>
<evidence type="ECO:0000313" key="2">
    <source>
        <dbReference type="EMBL" id="GII43560.1"/>
    </source>
</evidence>
<dbReference type="AlphaFoldDB" id="A0A8J3US21"/>